<sequence>MRDSFAALLRTGAGKLALSLLLASPTTAITFKQVPDPNLSLGDLGRIAFTGDFDSISLYQYEGQSQQYPGRNGALLSRYPNGVFATINVTDADIKAMCALPVNGAERVVFAGNFTGVGNMPTPGGIALLDPTNGNVQALEGLSGSVNALYCDREGERVYVGGSLSGANSTNALVWKNGWQDLSFHGFNGPIHSITRASNDNIIFGGEFNGLGGNESTVSSENNTQVIPISNARISAQTSSGINGFTDPSSITCKSDYSTQGAGSTWLLADRVDGFWKAEFGFGFEPTSLKMYNTDFEGRGTKTFHFTALPLGGILNLTYTDPQTGKQAFCDLRCPLPEGNTTAQEFSFVNIVGMNAFRIDITDHYGAGAGLNGIELFQDSIYSYAINEFNEPKNCGPTGTTSESTATGTWQISPSQDSTSEYLVTVLQGSPIDANAASVTFVPDIKQSGNYSVTIFTPGCQGDGTCGTRGRVNVTAVAGGKAESTELWQTNNFDKYDEVYNGFIDATGGSRPQVILQPAVGQGPGPLTVVAQRVRFTLLKATSGNLNGLFEYKPGETVDADKFSDSVINAAGASLAPRGKALVTSLVSGDDTLYVGGSFNTSDDRNNIFTIRQGATGPAALSSKGLNNQVMTLYHNDSTLYVGGNFTNTVENNAPGLRGVAAYTNNEWKPLGAGVDGVVLYLVPFTLNITDNRPEEVLAVSGFFSQVNAFGNNPATSVNDFAVWVPSRGNWLHNLEFYSLAMSGRLMTFADVPGSTRWFGGSVSSGALLASGSAELNNGDQLSLEAFPVKIQAQRQQQQAATRRKRAIVDGQNLNTTGVRTGTFYKDNGMNKTILAGHFAAKGTDNQNITNVLIIDGGDSNKVTGFNDELDANSTFAAVAVLNKILYAGGIVSGQLNNDRIAGVVAYDLTENAFTSVQPPPLQGVNVTVNAIAPRPKSSDVFVGGKFQSAGALSCAAVCIWNTERNQWNQAGNGIEGQVTSLTWVGDTKLLIAGNLTSGSNHTKILTFDSTNSQYAVIPGANDLPGPVTALTIANRDGDQFWAAGQASDGTTYLQRFDGAKWIPADKSMFGIDTDIRGIQVLSLSENHGDAQIIDQDQDLLLMGHINITTFGTASAVLFNGTTLTPFLLATKGQDGETEPGSLSSIFVENPNSFFLKSDKHLALWAIVLIGLAIALVLTFLLVVIGIIMEWYRKKQQGYAPAPTTYPDRLGNVGRVPPEQLFGTLSKSQAPAI</sequence>
<feature type="domain" description="Rax2-like third" evidence="5">
    <location>
        <begin position="382"/>
        <end position="538"/>
    </location>
</feature>
<keyword evidence="2" id="KW-0732">Signal</keyword>
<dbReference type="InterPro" id="IPR048266">
    <property type="entry name" value="Rax2-like_second"/>
</dbReference>
<dbReference type="OrthoDB" id="2503993at2759"/>
<feature type="transmembrane region" description="Helical" evidence="1">
    <location>
        <begin position="1162"/>
        <end position="1188"/>
    </location>
</feature>
<name>A0A9Q8ZAH1_CURCL</name>
<dbReference type="Pfam" id="PF20842">
    <property type="entry name" value="Rax2_2"/>
    <property type="match status" value="1"/>
</dbReference>
<gene>
    <name evidence="6" type="ORF">yc1106_04492</name>
</gene>
<organism evidence="6 7">
    <name type="scientific">Curvularia clavata</name>
    <dbReference type="NCBI Taxonomy" id="95742"/>
    <lineage>
        <taxon>Eukaryota</taxon>
        <taxon>Fungi</taxon>
        <taxon>Dikarya</taxon>
        <taxon>Ascomycota</taxon>
        <taxon>Pezizomycotina</taxon>
        <taxon>Dothideomycetes</taxon>
        <taxon>Pleosporomycetidae</taxon>
        <taxon>Pleosporales</taxon>
        <taxon>Pleosporineae</taxon>
        <taxon>Pleosporaceae</taxon>
        <taxon>Curvularia</taxon>
    </lineage>
</organism>
<dbReference type="SUPFAM" id="SSF69322">
    <property type="entry name" value="Tricorn protease domain 2"/>
    <property type="match status" value="1"/>
</dbReference>
<dbReference type="Proteomes" id="UP001056012">
    <property type="component" value="Chromosome 3"/>
</dbReference>
<dbReference type="AlphaFoldDB" id="A0A9Q8ZAH1"/>
<accession>A0A9Q8ZAH1</accession>
<dbReference type="VEuPathDB" id="FungiDB:yc1106_04492"/>
<dbReference type="EMBL" id="CP089276">
    <property type="protein sequence ID" value="USP77218.1"/>
    <property type="molecule type" value="Genomic_DNA"/>
</dbReference>
<protein>
    <submittedName>
        <fullName evidence="6">Uncharacterized protein</fullName>
    </submittedName>
</protein>
<keyword evidence="1" id="KW-1133">Transmembrane helix</keyword>
<dbReference type="GO" id="GO:1902929">
    <property type="term" value="C:plasma membrane of growing cell tip"/>
    <property type="evidence" value="ECO:0007669"/>
    <property type="project" value="TreeGrafter"/>
</dbReference>
<dbReference type="InterPro" id="IPR048265">
    <property type="entry name" value="Rax2-like_third"/>
</dbReference>
<evidence type="ECO:0000313" key="6">
    <source>
        <dbReference type="EMBL" id="USP77218.1"/>
    </source>
</evidence>
<evidence type="ECO:0000256" key="2">
    <source>
        <dbReference type="SAM" id="SignalP"/>
    </source>
</evidence>
<keyword evidence="7" id="KW-1185">Reference proteome</keyword>
<dbReference type="PANTHER" id="PTHR31778">
    <property type="entry name" value="BUD SITE SELECTION PROTEIN RAX2"/>
    <property type="match status" value="1"/>
</dbReference>
<feature type="signal peptide" evidence="2">
    <location>
        <begin position="1"/>
        <end position="28"/>
    </location>
</feature>
<evidence type="ECO:0000313" key="7">
    <source>
        <dbReference type="Proteomes" id="UP001056012"/>
    </source>
</evidence>
<evidence type="ECO:0000259" key="3">
    <source>
        <dbReference type="Pfam" id="PF12768"/>
    </source>
</evidence>
<feature type="chain" id="PRO_5040225258" evidence="2">
    <location>
        <begin position="29"/>
        <end position="1233"/>
    </location>
</feature>
<feature type="domain" description="Rax2-like second" evidence="4">
    <location>
        <begin position="222"/>
        <end position="371"/>
    </location>
</feature>
<dbReference type="InterPro" id="IPR024982">
    <property type="entry name" value="Rax2-like_C"/>
</dbReference>
<evidence type="ECO:0000256" key="1">
    <source>
        <dbReference type="SAM" id="Phobius"/>
    </source>
</evidence>
<dbReference type="Gene3D" id="2.120.10.80">
    <property type="entry name" value="Kelch-type beta propeller"/>
    <property type="match status" value="1"/>
</dbReference>
<dbReference type="SUPFAM" id="SSF50965">
    <property type="entry name" value="Galactose oxidase, central domain"/>
    <property type="match status" value="1"/>
</dbReference>
<feature type="domain" description="Rax2-like C-terminal" evidence="3">
    <location>
        <begin position="905"/>
        <end position="1158"/>
    </location>
</feature>
<reference evidence="6" key="1">
    <citation type="submission" date="2021-12" db="EMBL/GenBank/DDBJ databases">
        <title>Curvularia clavata genome.</title>
        <authorList>
            <person name="Cao Y."/>
        </authorList>
    </citation>
    <scope>NUCLEOTIDE SEQUENCE</scope>
    <source>
        <strain evidence="6">Yc1106</strain>
    </source>
</reference>
<keyword evidence="1" id="KW-0472">Membrane</keyword>
<dbReference type="InterPro" id="IPR015915">
    <property type="entry name" value="Kelch-typ_b-propeller"/>
</dbReference>
<evidence type="ECO:0000259" key="5">
    <source>
        <dbReference type="Pfam" id="PF20843"/>
    </source>
</evidence>
<dbReference type="Pfam" id="PF20843">
    <property type="entry name" value="Rax2_3"/>
    <property type="match status" value="1"/>
</dbReference>
<dbReference type="InterPro" id="IPR011043">
    <property type="entry name" value="Gal_Oxase/kelch_b-propeller"/>
</dbReference>
<keyword evidence="1" id="KW-0812">Transmembrane</keyword>
<dbReference type="PANTHER" id="PTHR31778:SF2">
    <property type="entry name" value="BUD SITE SELECTION PROTEIN RAX2"/>
    <property type="match status" value="1"/>
</dbReference>
<evidence type="ECO:0000259" key="4">
    <source>
        <dbReference type="Pfam" id="PF20842"/>
    </source>
</evidence>
<dbReference type="Pfam" id="PF12768">
    <property type="entry name" value="Rax2"/>
    <property type="match status" value="1"/>
</dbReference>
<proteinExistence type="predicted"/>